<organism evidence="1 2">
    <name type="scientific">Corchorus olitorius</name>
    <dbReference type="NCBI Taxonomy" id="93759"/>
    <lineage>
        <taxon>Eukaryota</taxon>
        <taxon>Viridiplantae</taxon>
        <taxon>Streptophyta</taxon>
        <taxon>Embryophyta</taxon>
        <taxon>Tracheophyta</taxon>
        <taxon>Spermatophyta</taxon>
        <taxon>Magnoliopsida</taxon>
        <taxon>eudicotyledons</taxon>
        <taxon>Gunneridae</taxon>
        <taxon>Pentapetalae</taxon>
        <taxon>rosids</taxon>
        <taxon>malvids</taxon>
        <taxon>Malvales</taxon>
        <taxon>Malvaceae</taxon>
        <taxon>Grewioideae</taxon>
        <taxon>Apeibeae</taxon>
        <taxon>Corchorus</taxon>
    </lineage>
</organism>
<accession>A0A1R3G4H0</accession>
<sequence>MKQQQVSLFMFCGNREGCGLRFGEIDTVVQNMA</sequence>
<protein>
    <submittedName>
        <fullName evidence="1">Uncharacterized protein</fullName>
    </submittedName>
</protein>
<dbReference type="EMBL" id="AWUE01023704">
    <property type="protein sequence ID" value="OMO52973.1"/>
    <property type="molecule type" value="Genomic_DNA"/>
</dbReference>
<dbReference type="AlphaFoldDB" id="A0A1R3G4H0"/>
<keyword evidence="2" id="KW-1185">Reference proteome</keyword>
<dbReference type="Proteomes" id="UP000187203">
    <property type="component" value="Unassembled WGS sequence"/>
</dbReference>
<comment type="caution">
    <text evidence="1">The sequence shown here is derived from an EMBL/GenBank/DDBJ whole genome shotgun (WGS) entry which is preliminary data.</text>
</comment>
<evidence type="ECO:0000313" key="2">
    <source>
        <dbReference type="Proteomes" id="UP000187203"/>
    </source>
</evidence>
<name>A0A1R3G4H0_9ROSI</name>
<evidence type="ECO:0000313" key="1">
    <source>
        <dbReference type="EMBL" id="OMO52973.1"/>
    </source>
</evidence>
<reference evidence="2" key="1">
    <citation type="submission" date="2013-09" db="EMBL/GenBank/DDBJ databases">
        <title>Corchorus olitorius genome sequencing.</title>
        <authorList>
            <person name="Alam M."/>
            <person name="Haque M.S."/>
            <person name="Islam M.S."/>
            <person name="Emdad E.M."/>
            <person name="Islam M.M."/>
            <person name="Ahmed B."/>
            <person name="Halim A."/>
            <person name="Hossen Q.M.M."/>
            <person name="Hossain M.Z."/>
            <person name="Ahmed R."/>
            <person name="Khan M.M."/>
            <person name="Islam R."/>
            <person name="Rashid M.M."/>
            <person name="Khan S.A."/>
            <person name="Rahman M.S."/>
            <person name="Alam M."/>
            <person name="Yahiya A.S."/>
            <person name="Khan M.S."/>
            <person name="Azam M.S."/>
            <person name="Haque T."/>
            <person name="Lashkar M.Z.H."/>
            <person name="Akhand A.I."/>
            <person name="Morshed G."/>
            <person name="Roy S."/>
            <person name="Uddin K.S."/>
            <person name="Rabeya T."/>
            <person name="Hossain A.S."/>
            <person name="Chowdhury A."/>
            <person name="Snigdha A.R."/>
            <person name="Mortoza M.S."/>
            <person name="Matin S.A."/>
            <person name="Hoque S.M.E."/>
            <person name="Islam M.K."/>
            <person name="Roy D.K."/>
            <person name="Haider R."/>
            <person name="Moosa M.M."/>
            <person name="Elias S.M."/>
            <person name="Hasan A.M."/>
            <person name="Jahan S."/>
            <person name="Shafiuddin M."/>
            <person name="Mahmood N."/>
            <person name="Shommy N.S."/>
        </authorList>
    </citation>
    <scope>NUCLEOTIDE SEQUENCE [LARGE SCALE GENOMIC DNA]</scope>
    <source>
        <strain evidence="2">cv. O-4</strain>
    </source>
</reference>
<gene>
    <name evidence="1" type="ORF">COLO4_36903</name>
</gene>
<proteinExistence type="predicted"/>